<organism evidence="2 3">
    <name type="scientific">Colletotrichum fioriniae PJ7</name>
    <dbReference type="NCBI Taxonomy" id="1445577"/>
    <lineage>
        <taxon>Eukaryota</taxon>
        <taxon>Fungi</taxon>
        <taxon>Dikarya</taxon>
        <taxon>Ascomycota</taxon>
        <taxon>Pezizomycotina</taxon>
        <taxon>Sordariomycetes</taxon>
        <taxon>Hypocreomycetidae</taxon>
        <taxon>Glomerellales</taxon>
        <taxon>Glomerellaceae</taxon>
        <taxon>Colletotrichum</taxon>
        <taxon>Colletotrichum acutatum species complex</taxon>
    </lineage>
</organism>
<gene>
    <name evidence="2" type="ORF">CFIO01_05108</name>
</gene>
<keyword evidence="1" id="KW-0472">Membrane</keyword>
<accession>A0A010RG79</accession>
<feature type="transmembrane region" description="Helical" evidence="1">
    <location>
        <begin position="23"/>
        <end position="42"/>
    </location>
</feature>
<comment type="caution">
    <text evidence="2">The sequence shown here is derived from an EMBL/GenBank/DDBJ whole genome shotgun (WGS) entry which is preliminary data.</text>
</comment>
<dbReference type="HOGENOM" id="CLU_2831050_0_0_1"/>
<dbReference type="Proteomes" id="UP000020467">
    <property type="component" value="Unassembled WGS sequence"/>
</dbReference>
<evidence type="ECO:0000313" key="3">
    <source>
        <dbReference type="Proteomes" id="UP000020467"/>
    </source>
</evidence>
<reference evidence="2 3" key="1">
    <citation type="submission" date="2014-02" db="EMBL/GenBank/DDBJ databases">
        <title>The genome sequence of Colletotrichum fioriniae PJ7.</title>
        <authorList>
            <person name="Baroncelli R."/>
            <person name="Thon M.R."/>
        </authorList>
    </citation>
    <scope>NUCLEOTIDE SEQUENCE [LARGE SCALE GENOMIC DNA]</scope>
    <source>
        <strain evidence="2 3">PJ7</strain>
    </source>
</reference>
<dbReference type="AlphaFoldDB" id="A0A010RG79"/>
<protein>
    <submittedName>
        <fullName evidence="2">Uncharacterized protein</fullName>
    </submittedName>
</protein>
<keyword evidence="1" id="KW-0812">Transmembrane</keyword>
<sequence length="66" mass="7711">MVFQIMAISRLTHNRKMAIPLRLTFRSPILLLNLLIRISLFLRSSFMRRILPVCSRIIGNLTVTSR</sequence>
<evidence type="ECO:0000256" key="1">
    <source>
        <dbReference type="SAM" id="Phobius"/>
    </source>
</evidence>
<evidence type="ECO:0000313" key="2">
    <source>
        <dbReference type="EMBL" id="EXF76814.1"/>
    </source>
</evidence>
<proteinExistence type="predicted"/>
<name>A0A010RG79_9PEZI</name>
<keyword evidence="3" id="KW-1185">Reference proteome</keyword>
<dbReference type="KEGG" id="cfj:CFIO01_05108"/>
<dbReference type="EMBL" id="JARH01000792">
    <property type="protein sequence ID" value="EXF76814.1"/>
    <property type="molecule type" value="Genomic_DNA"/>
</dbReference>
<keyword evidence="1" id="KW-1133">Transmembrane helix</keyword>